<comment type="subcellular location">
    <subcellularLocation>
        <location evidence="1">Membrane</location>
        <topology evidence="1">Multi-pass membrane protein</topology>
    </subcellularLocation>
</comment>
<evidence type="ECO:0000256" key="4">
    <source>
        <dbReference type="ARBA" id="ARBA00022840"/>
    </source>
</evidence>
<dbReference type="AlphaFoldDB" id="A0A8J2WGE4"/>
<evidence type="ECO:0000256" key="5">
    <source>
        <dbReference type="ARBA" id="ARBA00022989"/>
    </source>
</evidence>
<dbReference type="InterPro" id="IPR047817">
    <property type="entry name" value="ABC2_TM_bact-type"/>
</dbReference>
<dbReference type="PROSITE" id="PS00211">
    <property type="entry name" value="ABC_TRANSPORTER_1"/>
    <property type="match status" value="1"/>
</dbReference>
<dbReference type="PANTHER" id="PTHR43038:SF3">
    <property type="entry name" value="ABC TRANSPORTER G FAMILY MEMBER 20 ISOFORM X1"/>
    <property type="match status" value="1"/>
</dbReference>
<evidence type="ECO:0000256" key="1">
    <source>
        <dbReference type="ARBA" id="ARBA00004141"/>
    </source>
</evidence>
<dbReference type="InterPro" id="IPR003439">
    <property type="entry name" value="ABC_transporter-like_ATP-bd"/>
</dbReference>
<evidence type="ECO:0000259" key="9">
    <source>
        <dbReference type="PROSITE" id="PS50893"/>
    </source>
</evidence>
<dbReference type="InterPro" id="IPR013525">
    <property type="entry name" value="ABC2_TM"/>
</dbReference>
<dbReference type="OrthoDB" id="10255969at2759"/>
<feature type="transmembrane region" description="Helical" evidence="8">
    <location>
        <begin position="508"/>
        <end position="530"/>
    </location>
</feature>
<dbReference type="InterPro" id="IPR027417">
    <property type="entry name" value="P-loop_NTPase"/>
</dbReference>
<feature type="domain" description="ABC transmembrane type-2" evidence="10">
    <location>
        <begin position="660"/>
        <end position="887"/>
    </location>
</feature>
<evidence type="ECO:0000256" key="8">
    <source>
        <dbReference type="SAM" id="Phobius"/>
    </source>
</evidence>
<keyword evidence="4" id="KW-0067">ATP-binding</keyword>
<keyword evidence="3" id="KW-0547">Nucleotide-binding</keyword>
<feature type="compositionally biased region" description="Low complexity" evidence="7">
    <location>
        <begin position="437"/>
        <end position="470"/>
    </location>
</feature>
<dbReference type="PANTHER" id="PTHR43038">
    <property type="entry name" value="ATP-BINDING CASSETTE, SUB-FAMILY H, MEMBER 1"/>
    <property type="match status" value="1"/>
</dbReference>
<evidence type="ECO:0000313" key="11">
    <source>
        <dbReference type="EMBL" id="CAH0100580.1"/>
    </source>
</evidence>
<feature type="domain" description="ABC transporter" evidence="9">
    <location>
        <begin position="41"/>
        <end position="275"/>
    </location>
</feature>
<keyword evidence="5 8" id="KW-1133">Transmembrane helix</keyword>
<dbReference type="SUPFAM" id="SSF52540">
    <property type="entry name" value="P-loop containing nucleoside triphosphate hydrolases"/>
    <property type="match status" value="1"/>
</dbReference>
<reference evidence="11" key="1">
    <citation type="submission" date="2021-11" db="EMBL/GenBank/DDBJ databases">
        <authorList>
            <person name="Schell T."/>
        </authorList>
    </citation>
    <scope>NUCLEOTIDE SEQUENCE</scope>
    <source>
        <strain evidence="11">M5</strain>
    </source>
</reference>
<comment type="caution">
    <text evidence="11">The sequence shown here is derived from an EMBL/GenBank/DDBJ whole genome shotgun (WGS) entry which is preliminary data.</text>
</comment>
<dbReference type="GO" id="GO:0016887">
    <property type="term" value="F:ATP hydrolysis activity"/>
    <property type="evidence" value="ECO:0007669"/>
    <property type="project" value="InterPro"/>
</dbReference>
<gene>
    <name evidence="11" type="ORF">DGAL_LOCUS2865</name>
</gene>
<keyword evidence="2 8" id="KW-0812">Transmembrane</keyword>
<dbReference type="PROSITE" id="PS51012">
    <property type="entry name" value="ABC_TM2"/>
    <property type="match status" value="1"/>
</dbReference>
<keyword evidence="12" id="KW-1185">Reference proteome</keyword>
<dbReference type="Gene3D" id="3.40.50.300">
    <property type="entry name" value="P-loop containing nucleotide triphosphate hydrolases"/>
    <property type="match status" value="1"/>
</dbReference>
<feature type="transmembrane region" description="Helical" evidence="8">
    <location>
        <begin position="772"/>
        <end position="792"/>
    </location>
</feature>
<evidence type="ECO:0008006" key="13">
    <source>
        <dbReference type="Google" id="ProtNLM"/>
    </source>
</evidence>
<evidence type="ECO:0000256" key="2">
    <source>
        <dbReference type="ARBA" id="ARBA00022692"/>
    </source>
</evidence>
<feature type="region of interest" description="Disordered" evidence="7">
    <location>
        <begin position="1"/>
        <end position="31"/>
    </location>
</feature>
<feature type="region of interest" description="Disordered" evidence="7">
    <location>
        <begin position="436"/>
        <end position="470"/>
    </location>
</feature>
<feature type="transmembrane region" description="Helical" evidence="8">
    <location>
        <begin position="862"/>
        <end position="884"/>
    </location>
</feature>
<dbReference type="GO" id="GO:0016020">
    <property type="term" value="C:membrane"/>
    <property type="evidence" value="ECO:0007669"/>
    <property type="project" value="UniProtKB-SubCell"/>
</dbReference>
<dbReference type="Pfam" id="PF12698">
    <property type="entry name" value="ABC2_membrane_3"/>
    <property type="match status" value="1"/>
</dbReference>
<organism evidence="11 12">
    <name type="scientific">Daphnia galeata</name>
    <dbReference type="NCBI Taxonomy" id="27404"/>
    <lineage>
        <taxon>Eukaryota</taxon>
        <taxon>Metazoa</taxon>
        <taxon>Ecdysozoa</taxon>
        <taxon>Arthropoda</taxon>
        <taxon>Crustacea</taxon>
        <taxon>Branchiopoda</taxon>
        <taxon>Diplostraca</taxon>
        <taxon>Cladocera</taxon>
        <taxon>Anomopoda</taxon>
        <taxon>Daphniidae</taxon>
        <taxon>Daphnia</taxon>
    </lineage>
</organism>
<dbReference type="SMART" id="SM00382">
    <property type="entry name" value="AAA"/>
    <property type="match status" value="1"/>
</dbReference>
<evidence type="ECO:0000256" key="7">
    <source>
        <dbReference type="SAM" id="MobiDB-lite"/>
    </source>
</evidence>
<dbReference type="Pfam" id="PF00005">
    <property type="entry name" value="ABC_tran"/>
    <property type="match status" value="1"/>
</dbReference>
<keyword evidence="6 8" id="KW-0472">Membrane</keyword>
<evidence type="ECO:0000313" key="12">
    <source>
        <dbReference type="Proteomes" id="UP000789390"/>
    </source>
</evidence>
<proteinExistence type="predicted"/>
<evidence type="ECO:0000256" key="3">
    <source>
        <dbReference type="ARBA" id="ARBA00022741"/>
    </source>
</evidence>
<feature type="transmembrane region" description="Helical" evidence="8">
    <location>
        <begin position="693"/>
        <end position="716"/>
    </location>
</feature>
<sequence length="891" mass="97601">MMSEDMMNSVGAPKTSAPPSPPVHRSGADNEAGSAGIAEAIFVRNACKSYGVGKRRSNVLRGLDMNVKKGTIYGLLGASGCGKTTLLSCIVGRRSFDSGEVLVFGGEPGSIESGIPGPRVGYMPQELALYGEFTIKETLQYFGRIYNLPASFVKSQMEFLFNLLDLPPGHRYVKTLSGGQQRRVSFAVALFHEPELLILDEPTVGVDPLLRQSIWNHLVRLSTDHGRTVIITTHYIEEARQAHTIGLMRSGHLLAEESPHNLLSLHGLSTLEDVFLKLCMKDGVVKHATAPVVATITNGKNSYPNMVHPQEMEGHDNPAYVQTFNNVDAITADIDHQHHNSQDEEEDHKALAQLSIIPLGAQYWKNTKSILPVADEDGIVGLTFSPSGDSMVHTYSNKASNNHQHINQMNAFNNQGNDDSATATFDTKEGLFNLKHGGSSTNGSSSSTASCSSSSSNAGDTSSSCGSTAASSRAVGKRRSGTFKLAIPSWHRSAALIRKNFMQTFRNIGMFLFIFLLPAAQAILFCLAIGRDPSFLKMAIVNDELDPSQGRICNYTTDCTYSMFSCRYLRFIDNTTIVQVPFKSLTDAIEATKRGEVWGVVHFGQNFTDELVVRQADGNHADNETILASRIAITLDWSNQQISLTLQRRLIEAFEDFSKDVLSACSYEPAAASIPVTFLDPIYGEKKPSFTEFMAPGIILTIVYFIAVALTAAVFINERKSGLLDRSIVAGVQMTEIMLAHLVNQFTVLIGQTALVFLFMLLVFNIACHGSLALAVFITLLQGLCGMSYGLVVSTLCDEETSAIHLSLGSFYPNLLLSGVLWPMEGMPVYLRYVSYFLPQTYAVESLRNVFGRGWGIERPEVYFGIVISFSWIFALLALSLIVVRIRKYTG</sequence>
<protein>
    <recommendedName>
        <fullName evidence="13">ABC protein, subfamily ABCH</fullName>
    </recommendedName>
</protein>
<name>A0A8J2WGE4_9CRUS</name>
<dbReference type="GO" id="GO:0005524">
    <property type="term" value="F:ATP binding"/>
    <property type="evidence" value="ECO:0007669"/>
    <property type="project" value="UniProtKB-KW"/>
</dbReference>
<dbReference type="PROSITE" id="PS50893">
    <property type="entry name" value="ABC_TRANSPORTER_2"/>
    <property type="match status" value="1"/>
</dbReference>
<feature type="transmembrane region" description="Helical" evidence="8">
    <location>
        <begin position="737"/>
        <end position="766"/>
    </location>
</feature>
<dbReference type="InterPro" id="IPR003593">
    <property type="entry name" value="AAA+_ATPase"/>
</dbReference>
<dbReference type="Proteomes" id="UP000789390">
    <property type="component" value="Unassembled WGS sequence"/>
</dbReference>
<evidence type="ECO:0000256" key="6">
    <source>
        <dbReference type="ARBA" id="ARBA00023136"/>
    </source>
</evidence>
<dbReference type="GO" id="GO:0140359">
    <property type="term" value="F:ABC-type transporter activity"/>
    <property type="evidence" value="ECO:0007669"/>
    <property type="project" value="InterPro"/>
</dbReference>
<accession>A0A8J2WGE4</accession>
<dbReference type="CDD" id="cd03230">
    <property type="entry name" value="ABC_DR_subfamily_A"/>
    <property type="match status" value="1"/>
</dbReference>
<dbReference type="InterPro" id="IPR017871">
    <property type="entry name" value="ABC_transporter-like_CS"/>
</dbReference>
<dbReference type="EMBL" id="CAKKLH010000040">
    <property type="protein sequence ID" value="CAH0100580.1"/>
    <property type="molecule type" value="Genomic_DNA"/>
</dbReference>
<evidence type="ECO:0000259" key="10">
    <source>
        <dbReference type="PROSITE" id="PS51012"/>
    </source>
</evidence>